<proteinExistence type="predicted"/>
<dbReference type="RefSeq" id="WP_109697256.1">
    <property type="nucleotide sequence ID" value="NZ_QGDD01000012.1"/>
</dbReference>
<dbReference type="OrthoDB" id="3790554at2"/>
<comment type="caution">
    <text evidence="2">The sequence shown here is derived from an EMBL/GenBank/DDBJ whole genome shotgun (WGS) entry which is preliminary data.</text>
</comment>
<sequence>MTWIKLRNTFAEDDRWLDAGHLALAVHIAALCYSDQQLTDGVIGAARVRRVALTLGVAPDDAEVAASKLVHAGFWAATDDGYQIVDYLADQISREDAERTRDRWAADKRRQRQHNAGDHALCDPEKCRGARTAASGSPTSKGELTSTADKTKVRRGQRKSPARTTAVSRPLDPTRPDPTQREGREGRGKGGSAKGAPPPRSARRHTPAAPPADADRPTTESAPQFADLKPSGPPCPHGTPGGLMNRADGMFVCDQCQSVAPRPHDPKVYQLGMRPGVRAYLEQQPIRCSDPHLTLVAQAIAEQVCKRSHTNTSVPTLRLFQAYVVERLEPGRVAEVLANGTTGRGWDT</sequence>
<evidence type="ECO:0000313" key="3">
    <source>
        <dbReference type="Proteomes" id="UP000245507"/>
    </source>
</evidence>
<feature type="compositionally biased region" description="Polar residues" evidence="1">
    <location>
        <begin position="134"/>
        <end position="148"/>
    </location>
</feature>
<name>A0A316TB62_9ACTN</name>
<gene>
    <name evidence="2" type="ORF">DJ010_20365</name>
</gene>
<feature type="region of interest" description="Disordered" evidence="1">
    <location>
        <begin position="103"/>
        <end position="243"/>
    </location>
</feature>
<keyword evidence="3" id="KW-1185">Reference proteome</keyword>
<protein>
    <submittedName>
        <fullName evidence="2">Uncharacterized protein</fullName>
    </submittedName>
</protein>
<feature type="compositionally biased region" description="Basic and acidic residues" evidence="1">
    <location>
        <begin position="172"/>
        <end position="188"/>
    </location>
</feature>
<feature type="compositionally biased region" description="Basic residues" evidence="1">
    <location>
        <begin position="152"/>
        <end position="161"/>
    </location>
</feature>
<reference evidence="2 3" key="1">
    <citation type="submission" date="2018-05" db="EMBL/GenBank/DDBJ databases">
        <title>Nocardioides silvaticus genome.</title>
        <authorList>
            <person name="Li C."/>
            <person name="Wang G."/>
        </authorList>
    </citation>
    <scope>NUCLEOTIDE SEQUENCE [LARGE SCALE GENOMIC DNA]</scope>
    <source>
        <strain evidence="2 3">CCTCC AB 2018079</strain>
    </source>
</reference>
<dbReference type="Proteomes" id="UP000245507">
    <property type="component" value="Unassembled WGS sequence"/>
</dbReference>
<dbReference type="EMBL" id="QGDD01000012">
    <property type="protein sequence ID" value="PWN00978.1"/>
    <property type="molecule type" value="Genomic_DNA"/>
</dbReference>
<feature type="compositionally biased region" description="Basic and acidic residues" evidence="1">
    <location>
        <begin position="115"/>
        <end position="128"/>
    </location>
</feature>
<evidence type="ECO:0000313" key="2">
    <source>
        <dbReference type="EMBL" id="PWN00978.1"/>
    </source>
</evidence>
<accession>A0A316TB62</accession>
<dbReference type="AlphaFoldDB" id="A0A316TB62"/>
<evidence type="ECO:0000256" key="1">
    <source>
        <dbReference type="SAM" id="MobiDB-lite"/>
    </source>
</evidence>
<organism evidence="2 3">
    <name type="scientific">Nocardioides silvaticus</name>
    <dbReference type="NCBI Taxonomy" id="2201891"/>
    <lineage>
        <taxon>Bacteria</taxon>
        <taxon>Bacillati</taxon>
        <taxon>Actinomycetota</taxon>
        <taxon>Actinomycetes</taxon>
        <taxon>Propionibacteriales</taxon>
        <taxon>Nocardioidaceae</taxon>
        <taxon>Nocardioides</taxon>
    </lineage>
</organism>